<dbReference type="InterPro" id="IPR029068">
    <property type="entry name" value="Glyas_Bleomycin-R_OHBP_Dase"/>
</dbReference>
<evidence type="ECO:0000313" key="1">
    <source>
        <dbReference type="EMBL" id="QMS85150.1"/>
    </source>
</evidence>
<dbReference type="EMBL" id="CP048914">
    <property type="protein sequence ID" value="QMS85150.1"/>
    <property type="molecule type" value="Genomic_DNA"/>
</dbReference>
<name>A0A7L7KQQ3_9MOLU</name>
<dbReference type="SUPFAM" id="SSF54593">
    <property type="entry name" value="Glyoxalase/Bleomycin resistance protein/Dihydroxybiphenyl dioxygenase"/>
    <property type="match status" value="1"/>
</dbReference>
<evidence type="ECO:0000313" key="2">
    <source>
        <dbReference type="Proteomes" id="UP000514720"/>
    </source>
</evidence>
<dbReference type="KEGG" id="xcl:G4Z02_05120"/>
<dbReference type="RefSeq" id="WP_258876926.1">
    <property type="nucleotide sequence ID" value="NZ_CP048914.1"/>
</dbReference>
<keyword evidence="2" id="KW-1185">Reference proteome</keyword>
<gene>
    <name evidence="1" type="ORF">G4Z02_05120</name>
</gene>
<sequence length="130" mass="15389">MYRYPSSIVFLYYDNFAYGTMFMEDVLEVQLVMDQGFARVYQISSTSYIGIVQKQVHHNDAGSTLISLNTATLQEEYNRIQQLNVENCTEIQYMKQIPLHSFFFEDKEGHRFEIQQFDNDENLKQFTRVG</sequence>
<protein>
    <submittedName>
        <fullName evidence="1">Uncharacterized protein</fullName>
    </submittedName>
</protein>
<organism evidence="1 2">
    <name type="scientific">Candidatus Xianfuyuplasma coldseepsis</name>
    <dbReference type="NCBI Taxonomy" id="2782163"/>
    <lineage>
        <taxon>Bacteria</taxon>
        <taxon>Bacillati</taxon>
        <taxon>Mycoplasmatota</taxon>
        <taxon>Mollicutes</taxon>
        <taxon>Candidatus Izemoplasmatales</taxon>
        <taxon>Candidatus Izemoplasmataceae</taxon>
        <taxon>Candidatus Xianfuyuplasma</taxon>
    </lineage>
</organism>
<dbReference type="Gene3D" id="3.10.180.10">
    <property type="entry name" value="2,3-Dihydroxybiphenyl 1,2-Dioxygenase, domain 1"/>
    <property type="match status" value="1"/>
</dbReference>
<dbReference type="AlphaFoldDB" id="A0A7L7KQQ3"/>
<dbReference type="Proteomes" id="UP000514720">
    <property type="component" value="Chromosome"/>
</dbReference>
<proteinExistence type="predicted"/>
<reference evidence="1 2" key="1">
    <citation type="submission" date="2020-02" db="EMBL/GenBank/DDBJ databases">
        <authorList>
            <person name="Zheng R.K."/>
            <person name="Sun C.M."/>
        </authorList>
    </citation>
    <scope>NUCLEOTIDE SEQUENCE [LARGE SCALE GENOMIC DNA]</scope>
    <source>
        <strain evidence="2">zrk13</strain>
    </source>
</reference>
<accession>A0A7L7KQQ3</accession>